<dbReference type="PANTHER" id="PTHR23404">
    <property type="entry name" value="MOLYBDOPTERIN SYNTHASE RELATED"/>
    <property type="match status" value="1"/>
</dbReference>
<dbReference type="OrthoDB" id="9803224at2"/>
<dbReference type="EMBL" id="QLMC01000004">
    <property type="protein sequence ID" value="RAJ95462.1"/>
    <property type="molecule type" value="Genomic_DNA"/>
</dbReference>
<keyword evidence="5" id="KW-0808">Transferase</keyword>
<dbReference type="SUPFAM" id="SSF54690">
    <property type="entry name" value="Molybdopterin synthase subunit MoaE"/>
    <property type="match status" value="1"/>
</dbReference>
<evidence type="ECO:0000256" key="5">
    <source>
        <dbReference type="ARBA" id="ARBA00022679"/>
    </source>
</evidence>
<evidence type="ECO:0000256" key="11">
    <source>
        <dbReference type="ARBA" id="ARBA00032474"/>
    </source>
</evidence>
<evidence type="ECO:0000256" key="3">
    <source>
        <dbReference type="ARBA" id="ARBA00011950"/>
    </source>
</evidence>
<keyword evidence="6" id="KW-0501">Molybdenum cofactor biosynthesis</keyword>
<comment type="subunit">
    <text evidence="7">Heterotetramer of 2 MoaD subunits and 2 MoaE subunits. Also stable as homodimer. The enzyme changes between these two forms during catalysis.</text>
</comment>
<keyword evidence="14" id="KW-1185">Reference proteome</keyword>
<organism evidence="13 14">
    <name type="scientific">Larkinella arboricola</name>
    <dbReference type="NCBI Taxonomy" id="643671"/>
    <lineage>
        <taxon>Bacteria</taxon>
        <taxon>Pseudomonadati</taxon>
        <taxon>Bacteroidota</taxon>
        <taxon>Cytophagia</taxon>
        <taxon>Cytophagales</taxon>
        <taxon>Spirosomataceae</taxon>
        <taxon>Larkinella</taxon>
    </lineage>
</organism>
<comment type="catalytic activity">
    <reaction evidence="12">
        <text>2 [molybdopterin-synthase sulfur-carrier protein]-C-terminal-Gly-aminoethanethioate + cyclic pyranopterin phosphate + H2O = molybdopterin + 2 [molybdopterin-synthase sulfur-carrier protein]-C-terminal Gly-Gly + 2 H(+)</text>
        <dbReference type="Rhea" id="RHEA:26333"/>
        <dbReference type="Rhea" id="RHEA-COMP:12202"/>
        <dbReference type="Rhea" id="RHEA-COMP:19907"/>
        <dbReference type="ChEBI" id="CHEBI:15377"/>
        <dbReference type="ChEBI" id="CHEBI:15378"/>
        <dbReference type="ChEBI" id="CHEBI:58698"/>
        <dbReference type="ChEBI" id="CHEBI:59648"/>
        <dbReference type="ChEBI" id="CHEBI:90778"/>
        <dbReference type="ChEBI" id="CHEBI:232372"/>
        <dbReference type="EC" id="2.8.1.12"/>
    </reaction>
</comment>
<dbReference type="InterPro" id="IPR003448">
    <property type="entry name" value="Mopterin_biosynth_MoaE"/>
</dbReference>
<protein>
    <recommendedName>
        <fullName evidence="4">Molybdopterin synthase catalytic subunit</fullName>
        <ecNumber evidence="3">2.8.1.12</ecNumber>
    </recommendedName>
    <alternativeName>
        <fullName evidence="10">MPT synthase subunit 2</fullName>
    </alternativeName>
    <alternativeName>
        <fullName evidence="8">Molybdenum cofactor biosynthesis protein E</fullName>
    </alternativeName>
    <alternativeName>
        <fullName evidence="9">Molybdopterin-converting factor large subunit</fullName>
    </alternativeName>
    <alternativeName>
        <fullName evidence="11">Molybdopterin-converting factor subunit 2</fullName>
    </alternativeName>
</protein>
<evidence type="ECO:0000256" key="1">
    <source>
        <dbReference type="ARBA" id="ARBA00005046"/>
    </source>
</evidence>
<evidence type="ECO:0000256" key="4">
    <source>
        <dbReference type="ARBA" id="ARBA00013858"/>
    </source>
</evidence>
<gene>
    <name evidence="13" type="ORF">LX87_03208</name>
</gene>
<evidence type="ECO:0000256" key="7">
    <source>
        <dbReference type="ARBA" id="ARBA00026066"/>
    </source>
</evidence>
<accession>A0A327WRV9</accession>
<name>A0A327WRV9_LARAB</name>
<dbReference type="RefSeq" id="WP_111629272.1">
    <property type="nucleotide sequence ID" value="NZ_QLMC01000004.1"/>
</dbReference>
<dbReference type="AlphaFoldDB" id="A0A327WRV9"/>
<dbReference type="InterPro" id="IPR036563">
    <property type="entry name" value="MoaE_sf"/>
</dbReference>
<comment type="similarity">
    <text evidence="2">Belongs to the MoaE family.</text>
</comment>
<dbReference type="GO" id="GO:0006777">
    <property type="term" value="P:Mo-molybdopterin cofactor biosynthetic process"/>
    <property type="evidence" value="ECO:0007669"/>
    <property type="project" value="UniProtKB-KW"/>
</dbReference>
<evidence type="ECO:0000256" key="6">
    <source>
        <dbReference type="ARBA" id="ARBA00023150"/>
    </source>
</evidence>
<dbReference type="Proteomes" id="UP000248790">
    <property type="component" value="Unassembled WGS sequence"/>
</dbReference>
<evidence type="ECO:0000256" key="2">
    <source>
        <dbReference type="ARBA" id="ARBA00005426"/>
    </source>
</evidence>
<sequence>MVSITTDPIDMNAAYQYVATDAAGAITFFFGTVRDNTKDRPVERLEYEAYDRMALAKMQEIADEACQRWDVRKYAIIHRKGNLAIGEMAVLIAVATPHRADAFDACRYIIDTLKQQVPIWKKEIFEDGQVWVDAHP</sequence>
<evidence type="ECO:0000313" key="13">
    <source>
        <dbReference type="EMBL" id="RAJ95462.1"/>
    </source>
</evidence>
<dbReference type="GO" id="GO:0030366">
    <property type="term" value="F:molybdopterin synthase activity"/>
    <property type="evidence" value="ECO:0007669"/>
    <property type="project" value="UniProtKB-EC"/>
</dbReference>
<evidence type="ECO:0000256" key="9">
    <source>
        <dbReference type="ARBA" id="ARBA00030407"/>
    </source>
</evidence>
<dbReference type="FunFam" id="3.90.1170.40:FF:000003">
    <property type="entry name" value="Molybdopterin converting factor subunit 2"/>
    <property type="match status" value="1"/>
</dbReference>
<reference evidence="13 14" key="1">
    <citation type="submission" date="2018-06" db="EMBL/GenBank/DDBJ databases">
        <title>Genomic Encyclopedia of Archaeal and Bacterial Type Strains, Phase II (KMG-II): from individual species to whole genera.</title>
        <authorList>
            <person name="Goeker M."/>
        </authorList>
    </citation>
    <scope>NUCLEOTIDE SEQUENCE [LARGE SCALE GENOMIC DNA]</scope>
    <source>
        <strain evidence="13 14">DSM 21851</strain>
    </source>
</reference>
<evidence type="ECO:0000256" key="10">
    <source>
        <dbReference type="ARBA" id="ARBA00030781"/>
    </source>
</evidence>
<proteinExistence type="inferred from homology"/>
<comment type="pathway">
    <text evidence="1">Cofactor biosynthesis; molybdopterin biosynthesis.</text>
</comment>
<dbReference type="EC" id="2.8.1.12" evidence="3"/>
<evidence type="ECO:0000256" key="12">
    <source>
        <dbReference type="ARBA" id="ARBA00049878"/>
    </source>
</evidence>
<comment type="caution">
    <text evidence="13">The sequence shown here is derived from an EMBL/GenBank/DDBJ whole genome shotgun (WGS) entry which is preliminary data.</text>
</comment>
<dbReference type="CDD" id="cd00756">
    <property type="entry name" value="MoaE"/>
    <property type="match status" value="1"/>
</dbReference>
<evidence type="ECO:0000256" key="8">
    <source>
        <dbReference type="ARBA" id="ARBA00029745"/>
    </source>
</evidence>
<dbReference type="Pfam" id="PF02391">
    <property type="entry name" value="MoaE"/>
    <property type="match status" value="1"/>
</dbReference>
<evidence type="ECO:0000313" key="14">
    <source>
        <dbReference type="Proteomes" id="UP000248790"/>
    </source>
</evidence>
<dbReference type="Gene3D" id="3.90.1170.40">
    <property type="entry name" value="Molybdopterin biosynthesis MoaE subunit"/>
    <property type="match status" value="1"/>
</dbReference>